<keyword evidence="16" id="KW-0121">Carboxypeptidase</keyword>
<dbReference type="GO" id="GO:0008658">
    <property type="term" value="F:penicillin binding"/>
    <property type="evidence" value="ECO:0007669"/>
    <property type="project" value="InterPro"/>
</dbReference>
<evidence type="ECO:0000256" key="1">
    <source>
        <dbReference type="ARBA" id="ARBA00004167"/>
    </source>
</evidence>
<comment type="subcellular location">
    <subcellularLocation>
        <location evidence="2">Cell membrane</location>
    </subcellularLocation>
    <subcellularLocation>
        <location evidence="1">Membrane</location>
        <topology evidence="1">Single-pass membrane protein</topology>
    </subcellularLocation>
</comment>
<gene>
    <name evidence="16" type="ORF">MNBD_NITROSPINAE04-1653</name>
</gene>
<dbReference type="GO" id="GO:0071555">
    <property type="term" value="P:cell wall organization"/>
    <property type="evidence" value="ECO:0007669"/>
    <property type="project" value="UniProtKB-KW"/>
</dbReference>
<evidence type="ECO:0000256" key="6">
    <source>
        <dbReference type="ARBA" id="ARBA00022692"/>
    </source>
</evidence>
<keyword evidence="5" id="KW-0645">Protease</keyword>
<dbReference type="InterPro" id="IPR017790">
    <property type="entry name" value="Penicillin-binding_protein_2"/>
</dbReference>
<dbReference type="InterPro" id="IPR005311">
    <property type="entry name" value="PBP_dimer"/>
</dbReference>
<protein>
    <submittedName>
        <fullName evidence="16">Peptidoglycan D,D-transpeptidase MrdA</fullName>
        <ecNumber evidence="16">3.4.16.4</ecNumber>
    </submittedName>
</protein>
<feature type="transmembrane region" description="Helical" evidence="13">
    <location>
        <begin position="20"/>
        <end position="39"/>
    </location>
</feature>
<evidence type="ECO:0000256" key="2">
    <source>
        <dbReference type="ARBA" id="ARBA00004236"/>
    </source>
</evidence>
<dbReference type="AlphaFoldDB" id="A0A3B1BV50"/>
<accession>A0A3B1BV50</accession>
<keyword evidence="3" id="KW-1003">Cell membrane</keyword>
<dbReference type="GO" id="GO:0009252">
    <property type="term" value="P:peptidoglycan biosynthetic process"/>
    <property type="evidence" value="ECO:0007669"/>
    <property type="project" value="UniProtKB-KW"/>
</dbReference>
<dbReference type="Gene3D" id="3.40.710.10">
    <property type="entry name" value="DD-peptidase/beta-lactamase superfamily"/>
    <property type="match status" value="1"/>
</dbReference>
<dbReference type="InterPro" id="IPR050515">
    <property type="entry name" value="Beta-lactam/transpept"/>
</dbReference>
<dbReference type="Pfam" id="PF00905">
    <property type="entry name" value="Transpeptidase"/>
    <property type="match status" value="1"/>
</dbReference>
<evidence type="ECO:0000256" key="3">
    <source>
        <dbReference type="ARBA" id="ARBA00022475"/>
    </source>
</evidence>
<keyword evidence="6 13" id="KW-0812">Transmembrane</keyword>
<keyword evidence="9" id="KW-0573">Peptidoglycan synthesis</keyword>
<dbReference type="PANTHER" id="PTHR30627:SF2">
    <property type="entry name" value="PEPTIDOGLYCAN D,D-TRANSPEPTIDASE MRDA"/>
    <property type="match status" value="1"/>
</dbReference>
<keyword evidence="7 16" id="KW-0378">Hydrolase</keyword>
<evidence type="ECO:0000259" key="15">
    <source>
        <dbReference type="Pfam" id="PF03717"/>
    </source>
</evidence>
<dbReference type="Pfam" id="PF03717">
    <property type="entry name" value="PBP_dimer"/>
    <property type="match status" value="1"/>
</dbReference>
<evidence type="ECO:0000256" key="4">
    <source>
        <dbReference type="ARBA" id="ARBA00022519"/>
    </source>
</evidence>
<keyword evidence="10 13" id="KW-1133">Transmembrane helix</keyword>
<dbReference type="Gene3D" id="3.90.1310.10">
    <property type="entry name" value="Penicillin-binding protein 2a (Domain 2)"/>
    <property type="match status" value="1"/>
</dbReference>
<keyword evidence="8" id="KW-0133">Cell shape</keyword>
<dbReference type="PANTHER" id="PTHR30627">
    <property type="entry name" value="PEPTIDOGLYCAN D,D-TRANSPEPTIDASE"/>
    <property type="match status" value="1"/>
</dbReference>
<evidence type="ECO:0000259" key="14">
    <source>
        <dbReference type="Pfam" id="PF00905"/>
    </source>
</evidence>
<evidence type="ECO:0000256" key="7">
    <source>
        <dbReference type="ARBA" id="ARBA00022801"/>
    </source>
</evidence>
<dbReference type="GO" id="GO:0008360">
    <property type="term" value="P:regulation of cell shape"/>
    <property type="evidence" value="ECO:0007669"/>
    <property type="project" value="UniProtKB-KW"/>
</dbReference>
<dbReference type="FunFam" id="3.40.710.10:FF:000024">
    <property type="entry name" value="Penicillin-binding protein 2"/>
    <property type="match status" value="1"/>
</dbReference>
<keyword evidence="11 13" id="KW-0472">Membrane</keyword>
<proteinExistence type="predicted"/>
<dbReference type="EC" id="3.4.16.4" evidence="16"/>
<dbReference type="EMBL" id="UOGA01000123">
    <property type="protein sequence ID" value="VAX18421.1"/>
    <property type="molecule type" value="Genomic_DNA"/>
</dbReference>
<dbReference type="InterPro" id="IPR001460">
    <property type="entry name" value="PCN-bd_Tpept"/>
</dbReference>
<dbReference type="GO" id="GO:0009002">
    <property type="term" value="F:serine-type D-Ala-D-Ala carboxypeptidase activity"/>
    <property type="evidence" value="ECO:0007669"/>
    <property type="project" value="UniProtKB-EC"/>
</dbReference>
<evidence type="ECO:0000256" key="10">
    <source>
        <dbReference type="ARBA" id="ARBA00022989"/>
    </source>
</evidence>
<feature type="domain" description="Penicillin-binding protein transpeptidase" evidence="14">
    <location>
        <begin position="262"/>
        <end position="593"/>
    </location>
</feature>
<dbReference type="InterPro" id="IPR036138">
    <property type="entry name" value="PBP_dimer_sf"/>
</dbReference>
<dbReference type="GO" id="GO:0071972">
    <property type="term" value="F:peptidoglycan L,D-transpeptidase activity"/>
    <property type="evidence" value="ECO:0007669"/>
    <property type="project" value="TreeGrafter"/>
</dbReference>
<evidence type="ECO:0000256" key="13">
    <source>
        <dbReference type="SAM" id="Phobius"/>
    </source>
</evidence>
<evidence type="ECO:0000313" key="16">
    <source>
        <dbReference type="EMBL" id="VAX18421.1"/>
    </source>
</evidence>
<evidence type="ECO:0000256" key="11">
    <source>
        <dbReference type="ARBA" id="ARBA00023136"/>
    </source>
</evidence>
<keyword evidence="12" id="KW-0961">Cell wall biogenesis/degradation</keyword>
<dbReference type="GO" id="GO:0005886">
    <property type="term" value="C:plasma membrane"/>
    <property type="evidence" value="ECO:0007669"/>
    <property type="project" value="UniProtKB-SubCell"/>
</dbReference>
<evidence type="ECO:0000256" key="12">
    <source>
        <dbReference type="ARBA" id="ARBA00023316"/>
    </source>
</evidence>
<evidence type="ECO:0000256" key="8">
    <source>
        <dbReference type="ARBA" id="ARBA00022960"/>
    </source>
</evidence>
<dbReference type="SUPFAM" id="SSF56601">
    <property type="entry name" value="beta-lactamase/transpeptidase-like"/>
    <property type="match status" value="1"/>
</dbReference>
<organism evidence="16">
    <name type="scientific">hydrothermal vent metagenome</name>
    <dbReference type="NCBI Taxonomy" id="652676"/>
    <lineage>
        <taxon>unclassified sequences</taxon>
        <taxon>metagenomes</taxon>
        <taxon>ecological metagenomes</taxon>
    </lineage>
</organism>
<keyword evidence="4" id="KW-0997">Cell inner membrane</keyword>
<dbReference type="SUPFAM" id="SSF56519">
    <property type="entry name" value="Penicillin binding protein dimerisation domain"/>
    <property type="match status" value="1"/>
</dbReference>
<dbReference type="InterPro" id="IPR012338">
    <property type="entry name" value="Beta-lactam/transpept-like"/>
</dbReference>
<dbReference type="NCBIfam" id="TIGR03423">
    <property type="entry name" value="pbp2_mrdA"/>
    <property type="match status" value="1"/>
</dbReference>
<evidence type="ECO:0000256" key="5">
    <source>
        <dbReference type="ARBA" id="ARBA00022670"/>
    </source>
</evidence>
<dbReference type="GO" id="GO:0006508">
    <property type="term" value="P:proteolysis"/>
    <property type="evidence" value="ECO:0007669"/>
    <property type="project" value="UniProtKB-KW"/>
</dbReference>
<sequence length="621" mass="69692">MYTTRSDWEEFLEHRKSKSAIFALLVILGFTVIVIRLWHLQIIQHSALSDRAENNRIRQVTLDGRRGKILDRNGDALVDSRPSFQLSVIPEDLENPKKTLELLNKRVEFDMDEKLKEIKKARSFESVVIKRDITREQVAFAEERRLDLPGVHLEIKAIRNYIHNDIASHLLGYLSIITPKQLAKDTESVYSRNDFVGQYGIEKKYEKELRGRKGLKRIEVDATGRQLKLLGQEPSKSGEDLRITIDFKTQAAAEKAFEGKMGAAMAIDPDTGEILAYVSKPSFDPNTFALGITSKDWKSLIKDKFHPLQNRLSQGQYPPGSTFKIVVAAAALEEGIINESSTFYCPGHFRLGRRTYRCWKRGGHGSMTVRDALIQSCDVFFYNAGLKLGINKIARYANIFGLGRYPKINLGPEKKGLIPTTQWKKKYRKEPWIKGETVSCSIGQGFVLTTPAQQARMIAAVANGGTLAPLRIIPGRKNKNESDSGREPMNISPDTIRIIREALRGVVAAPHGTAWRLRNGSYSYAGKTGTSQVIQMKKDNPVENKDMELRFRDHAWFVSFAPYDAPKIAVAVIVEHGGHGGEAAAPIAQRIMDAYLDGIEKTGVEKRIGADNSHPVTENIH</sequence>
<feature type="domain" description="Penicillin-binding protein dimerisation" evidence="15">
    <location>
        <begin position="63"/>
        <end position="228"/>
    </location>
</feature>
<name>A0A3B1BV50_9ZZZZ</name>
<evidence type="ECO:0000256" key="9">
    <source>
        <dbReference type="ARBA" id="ARBA00022984"/>
    </source>
</evidence>
<reference evidence="16" key="1">
    <citation type="submission" date="2018-06" db="EMBL/GenBank/DDBJ databases">
        <authorList>
            <person name="Zhirakovskaya E."/>
        </authorList>
    </citation>
    <scope>NUCLEOTIDE SEQUENCE</scope>
</reference>